<dbReference type="Proteomes" id="UP000554144">
    <property type="component" value="Unassembled WGS sequence"/>
</dbReference>
<organism evidence="2 3">
    <name type="scientific">Pollutimonas harenae</name>
    <dbReference type="NCBI Taxonomy" id="657015"/>
    <lineage>
        <taxon>Bacteria</taxon>
        <taxon>Pseudomonadati</taxon>
        <taxon>Pseudomonadota</taxon>
        <taxon>Betaproteobacteria</taxon>
        <taxon>Burkholderiales</taxon>
        <taxon>Alcaligenaceae</taxon>
        <taxon>Pollutimonas</taxon>
    </lineage>
</organism>
<accession>A0A853GY30</accession>
<dbReference type="RefSeq" id="WP_130037533.1">
    <property type="nucleotide sequence ID" value="NZ_JACCEV010000001.1"/>
</dbReference>
<dbReference type="AlphaFoldDB" id="A0A853GY30"/>
<dbReference type="Pfam" id="PF09722">
    <property type="entry name" value="Xre_MbcA_ParS_C"/>
    <property type="match status" value="1"/>
</dbReference>
<evidence type="ECO:0000313" key="3">
    <source>
        <dbReference type="Proteomes" id="UP000554144"/>
    </source>
</evidence>
<proteinExistence type="predicted"/>
<sequence>MNKKDTYIQSAQQMAERVFENKNDAQTWLSTPNFALGGNTPLEHCQTELGLRQVRRILASIEFGGVV</sequence>
<evidence type="ECO:0000259" key="1">
    <source>
        <dbReference type="Pfam" id="PF09722"/>
    </source>
</evidence>
<reference evidence="2 3" key="1">
    <citation type="submission" date="2020-07" db="EMBL/GenBank/DDBJ databases">
        <title>Taxonomic revisions and descriptions of new bacterial species based on genomic comparisons in the high-G+C-content subgroup of the family Alcaligenaceae.</title>
        <authorList>
            <person name="Szabo A."/>
            <person name="Felfoldi T."/>
        </authorList>
    </citation>
    <scope>NUCLEOTIDE SEQUENCE [LARGE SCALE GENOMIC DNA]</scope>
    <source>
        <strain evidence="2 3">DSM 25667</strain>
    </source>
</reference>
<name>A0A853GY30_9BURK</name>
<gene>
    <name evidence="2" type="ORF">H0A62_05340</name>
</gene>
<keyword evidence="3" id="KW-1185">Reference proteome</keyword>
<comment type="caution">
    <text evidence="2">The sequence shown here is derived from an EMBL/GenBank/DDBJ whole genome shotgun (WGS) entry which is preliminary data.</text>
</comment>
<dbReference type="InterPro" id="IPR024467">
    <property type="entry name" value="Xre/MbcA/ParS-like_toxin-bd"/>
</dbReference>
<protein>
    <submittedName>
        <fullName evidence="2">DUF2384 domain-containing protein</fullName>
    </submittedName>
</protein>
<evidence type="ECO:0000313" key="2">
    <source>
        <dbReference type="EMBL" id="NYT85022.1"/>
    </source>
</evidence>
<dbReference type="OrthoDB" id="428683at2"/>
<feature type="domain" description="Antitoxin Xre/MbcA/ParS-like toxin-binding" evidence="1">
    <location>
        <begin position="15"/>
        <end position="64"/>
    </location>
</feature>
<dbReference type="EMBL" id="JACCEV010000001">
    <property type="protein sequence ID" value="NYT85022.1"/>
    <property type="molecule type" value="Genomic_DNA"/>
</dbReference>